<evidence type="ECO:0000256" key="1">
    <source>
        <dbReference type="RuleBase" id="RU363076"/>
    </source>
</evidence>
<sequence length="257" mass="28804">MVLVTVFALVTTLLSWWQFSRREERVAKIELVMQNYDAPALLIEQLGWEFDSSGNPVAEWRRAKISGGYIEDSVLLVRNRPLSGSPGFLQLALFESVQGEVFVIERGWLPAGSEITEPVSNPKPSSLVTEIEVRLRAGEADLNRGAVAGQLASIDLGEIADLNTNLDLETRFYGRLVTESPPSEALPIPMPKPSLDEGNHLSYALQWLLFGIMAFAALFWTYRNELRIREEEQGLRAPKTRRQTQADDDAVFEDANQ</sequence>
<evidence type="ECO:0000313" key="4">
    <source>
        <dbReference type="Proteomes" id="UP000501003"/>
    </source>
</evidence>
<comment type="similarity">
    <text evidence="1">Belongs to the SURF1 family.</text>
</comment>
<organism evidence="3 4">
    <name type="scientific">Aquiluna borgnonia</name>
    <dbReference type="NCBI Taxonomy" id="2499157"/>
    <lineage>
        <taxon>Bacteria</taxon>
        <taxon>Bacillati</taxon>
        <taxon>Actinomycetota</taxon>
        <taxon>Actinomycetes</taxon>
        <taxon>Micrococcales</taxon>
        <taxon>Microbacteriaceae</taxon>
        <taxon>Luna cluster</taxon>
        <taxon>Luna-1 subcluster</taxon>
        <taxon>Aquiluna</taxon>
    </lineage>
</organism>
<reference evidence="3 4" key="1">
    <citation type="submission" date="2020-05" db="EMBL/GenBank/DDBJ databases">
        <title>Aquirufa sp. strain 15G-AUS-rot a new Aquirufa species.</title>
        <authorList>
            <person name="Pitt A."/>
            <person name="Hahn M.W."/>
        </authorList>
    </citation>
    <scope>NUCLEOTIDE SEQUENCE [LARGE SCALE GENOMIC DNA]</scope>
    <source>
        <strain evidence="3 4">15G-AUS-rot</strain>
    </source>
</reference>
<name>A0A7D4PQN7_9MICO</name>
<dbReference type="RefSeq" id="WP_173493623.1">
    <property type="nucleotide sequence ID" value="NZ_CP054056.1"/>
</dbReference>
<dbReference type="KEGG" id="aqg:HRU87_03880"/>
<gene>
    <name evidence="3" type="ORF">HRU87_03880</name>
</gene>
<evidence type="ECO:0000313" key="3">
    <source>
        <dbReference type="EMBL" id="QKJ25326.1"/>
    </source>
</evidence>
<dbReference type="PROSITE" id="PS50895">
    <property type="entry name" value="SURF1"/>
    <property type="match status" value="1"/>
</dbReference>
<dbReference type="InterPro" id="IPR002994">
    <property type="entry name" value="Surf1/Shy1"/>
</dbReference>
<keyword evidence="1" id="KW-0812">Transmembrane</keyword>
<accession>A0A7D4PQN7</accession>
<evidence type="ECO:0000256" key="2">
    <source>
        <dbReference type="SAM" id="MobiDB-lite"/>
    </source>
</evidence>
<dbReference type="AlphaFoldDB" id="A0A7D4PQN7"/>
<proteinExistence type="inferred from homology"/>
<keyword evidence="1" id="KW-1003">Cell membrane</keyword>
<dbReference type="EMBL" id="CP054056">
    <property type="protein sequence ID" value="QKJ25326.1"/>
    <property type="molecule type" value="Genomic_DNA"/>
</dbReference>
<keyword evidence="1" id="KW-0472">Membrane</keyword>
<feature type="region of interest" description="Disordered" evidence="2">
    <location>
        <begin position="234"/>
        <end position="257"/>
    </location>
</feature>
<keyword evidence="4" id="KW-1185">Reference proteome</keyword>
<feature type="compositionally biased region" description="Acidic residues" evidence="2">
    <location>
        <begin position="246"/>
        <end position="257"/>
    </location>
</feature>
<comment type="caution">
    <text evidence="1">Lacks conserved residue(s) required for the propagation of feature annotation.</text>
</comment>
<feature type="transmembrane region" description="Helical" evidence="1">
    <location>
        <begin position="203"/>
        <end position="222"/>
    </location>
</feature>
<dbReference type="Proteomes" id="UP000501003">
    <property type="component" value="Chromosome"/>
</dbReference>
<dbReference type="GO" id="GO:0005886">
    <property type="term" value="C:plasma membrane"/>
    <property type="evidence" value="ECO:0007669"/>
    <property type="project" value="UniProtKB-SubCell"/>
</dbReference>
<keyword evidence="1" id="KW-1133">Transmembrane helix</keyword>
<dbReference type="Pfam" id="PF02104">
    <property type="entry name" value="SURF1"/>
    <property type="match status" value="1"/>
</dbReference>
<dbReference type="CDD" id="cd06662">
    <property type="entry name" value="SURF1"/>
    <property type="match status" value="1"/>
</dbReference>
<protein>
    <recommendedName>
        <fullName evidence="1">SURF1-like protein</fullName>
    </recommendedName>
</protein>
<comment type="subcellular location">
    <subcellularLocation>
        <location evidence="1">Cell membrane</location>
        <topology evidence="1">Multi-pass membrane protein</topology>
    </subcellularLocation>
</comment>